<dbReference type="VEuPathDB" id="FungiDB:ASPACDRAFT_38233"/>
<accession>A0A1L9X8A3</accession>
<dbReference type="OMA" id="EENCKDG"/>
<dbReference type="RefSeq" id="XP_020061010.1">
    <property type="nucleotide sequence ID" value="XM_020200420.1"/>
</dbReference>
<reference evidence="3" key="1">
    <citation type="journal article" date="2017" name="Genome Biol.">
        <title>Comparative genomics reveals high biological diversity and specific adaptations in the industrially and medically important fungal genus Aspergillus.</title>
        <authorList>
            <person name="de Vries R.P."/>
            <person name="Riley R."/>
            <person name="Wiebenga A."/>
            <person name="Aguilar-Osorio G."/>
            <person name="Amillis S."/>
            <person name="Uchima C.A."/>
            <person name="Anderluh G."/>
            <person name="Asadollahi M."/>
            <person name="Askin M."/>
            <person name="Barry K."/>
            <person name="Battaglia E."/>
            <person name="Bayram O."/>
            <person name="Benocci T."/>
            <person name="Braus-Stromeyer S.A."/>
            <person name="Caldana C."/>
            <person name="Canovas D."/>
            <person name="Cerqueira G.C."/>
            <person name="Chen F."/>
            <person name="Chen W."/>
            <person name="Choi C."/>
            <person name="Clum A."/>
            <person name="Dos Santos R.A."/>
            <person name="Damasio A.R."/>
            <person name="Diallinas G."/>
            <person name="Emri T."/>
            <person name="Fekete E."/>
            <person name="Flipphi M."/>
            <person name="Freyberg S."/>
            <person name="Gallo A."/>
            <person name="Gournas C."/>
            <person name="Habgood R."/>
            <person name="Hainaut M."/>
            <person name="Harispe M.L."/>
            <person name="Henrissat B."/>
            <person name="Hilden K.S."/>
            <person name="Hope R."/>
            <person name="Hossain A."/>
            <person name="Karabika E."/>
            <person name="Karaffa L."/>
            <person name="Karanyi Z."/>
            <person name="Krasevec N."/>
            <person name="Kuo A."/>
            <person name="Kusch H."/>
            <person name="LaButti K."/>
            <person name="Lagendijk E.L."/>
            <person name="Lapidus A."/>
            <person name="Levasseur A."/>
            <person name="Lindquist E."/>
            <person name="Lipzen A."/>
            <person name="Logrieco A.F."/>
            <person name="MacCabe A."/>
            <person name="Maekelae M.R."/>
            <person name="Malavazi I."/>
            <person name="Melin P."/>
            <person name="Meyer V."/>
            <person name="Mielnichuk N."/>
            <person name="Miskei M."/>
            <person name="Molnar A.P."/>
            <person name="Mule G."/>
            <person name="Ngan C.Y."/>
            <person name="Orejas M."/>
            <person name="Orosz E."/>
            <person name="Ouedraogo J.P."/>
            <person name="Overkamp K.M."/>
            <person name="Park H.-S."/>
            <person name="Perrone G."/>
            <person name="Piumi F."/>
            <person name="Punt P.J."/>
            <person name="Ram A.F."/>
            <person name="Ramon A."/>
            <person name="Rauscher S."/>
            <person name="Record E."/>
            <person name="Riano-Pachon D.M."/>
            <person name="Robert V."/>
            <person name="Roehrig J."/>
            <person name="Ruller R."/>
            <person name="Salamov A."/>
            <person name="Salih N.S."/>
            <person name="Samson R.A."/>
            <person name="Sandor E."/>
            <person name="Sanguinetti M."/>
            <person name="Schuetze T."/>
            <person name="Sepcic K."/>
            <person name="Shelest E."/>
            <person name="Sherlock G."/>
            <person name="Sophianopoulou V."/>
            <person name="Squina F.M."/>
            <person name="Sun H."/>
            <person name="Susca A."/>
            <person name="Todd R.B."/>
            <person name="Tsang A."/>
            <person name="Unkles S.E."/>
            <person name="van de Wiele N."/>
            <person name="van Rossen-Uffink D."/>
            <person name="Oliveira J.V."/>
            <person name="Vesth T.C."/>
            <person name="Visser J."/>
            <person name="Yu J.-H."/>
            <person name="Zhou M."/>
            <person name="Andersen M.R."/>
            <person name="Archer D.B."/>
            <person name="Baker S.E."/>
            <person name="Benoit I."/>
            <person name="Brakhage A.A."/>
            <person name="Braus G.H."/>
            <person name="Fischer R."/>
            <person name="Frisvad J.C."/>
            <person name="Goldman G.H."/>
            <person name="Houbraken J."/>
            <person name="Oakley B."/>
            <person name="Pocsi I."/>
            <person name="Scazzocchio C."/>
            <person name="Seiboth B."/>
            <person name="vanKuyk P.A."/>
            <person name="Wortman J."/>
            <person name="Dyer P.S."/>
            <person name="Grigoriev I.V."/>
        </authorList>
    </citation>
    <scope>NUCLEOTIDE SEQUENCE [LARGE SCALE GENOMIC DNA]</scope>
    <source>
        <strain evidence="3">ATCC 16872 / CBS 172.66 / WB 5094</strain>
    </source>
</reference>
<dbReference type="GeneID" id="30974234"/>
<sequence length="118" mass="13100">MQLLCLLASCIAATNTVFAWDMNAWHGTECGAAGGAEGYEVADYTSTGCFNFDMEDGYRIHSVKAVFSDSKYKITIYPKSDCEAETLWPGIELTTETCTVFKEWTTDEVIYSYKVTAV</sequence>
<dbReference type="Proteomes" id="UP000184546">
    <property type="component" value="Unassembled WGS sequence"/>
</dbReference>
<dbReference type="EMBL" id="KV878970">
    <property type="protein sequence ID" value="OJK04671.1"/>
    <property type="molecule type" value="Genomic_DNA"/>
</dbReference>
<gene>
    <name evidence="2" type="ORF">ASPACDRAFT_38233</name>
</gene>
<dbReference type="AlphaFoldDB" id="A0A1L9X8A3"/>
<evidence type="ECO:0000313" key="3">
    <source>
        <dbReference type="Proteomes" id="UP000184546"/>
    </source>
</evidence>
<protein>
    <submittedName>
        <fullName evidence="2">Uncharacterized protein</fullName>
    </submittedName>
</protein>
<organism evidence="2 3">
    <name type="scientific">Aspergillus aculeatus (strain ATCC 16872 / CBS 172.66 / WB 5094)</name>
    <dbReference type="NCBI Taxonomy" id="690307"/>
    <lineage>
        <taxon>Eukaryota</taxon>
        <taxon>Fungi</taxon>
        <taxon>Dikarya</taxon>
        <taxon>Ascomycota</taxon>
        <taxon>Pezizomycotina</taxon>
        <taxon>Eurotiomycetes</taxon>
        <taxon>Eurotiomycetidae</taxon>
        <taxon>Eurotiales</taxon>
        <taxon>Aspergillaceae</taxon>
        <taxon>Aspergillus</taxon>
        <taxon>Aspergillus subgen. Circumdati</taxon>
    </lineage>
</organism>
<proteinExistence type="predicted"/>
<feature type="chain" id="PRO_5013132429" evidence="1">
    <location>
        <begin position="20"/>
        <end position="118"/>
    </location>
</feature>
<dbReference type="OrthoDB" id="4438824at2759"/>
<keyword evidence="3" id="KW-1185">Reference proteome</keyword>
<evidence type="ECO:0000313" key="2">
    <source>
        <dbReference type="EMBL" id="OJK04671.1"/>
    </source>
</evidence>
<feature type="signal peptide" evidence="1">
    <location>
        <begin position="1"/>
        <end position="19"/>
    </location>
</feature>
<name>A0A1L9X8A3_ASPA1</name>
<evidence type="ECO:0000256" key="1">
    <source>
        <dbReference type="SAM" id="SignalP"/>
    </source>
</evidence>
<keyword evidence="1" id="KW-0732">Signal</keyword>